<organism evidence="1 2">
    <name type="scientific">Thiomicrospira cyclica (strain DSM 14477 / JCM 11371 / ALM1)</name>
    <name type="common">Thioalkalimicrobium cyclicum</name>
    <dbReference type="NCBI Taxonomy" id="717773"/>
    <lineage>
        <taxon>Bacteria</taxon>
        <taxon>Pseudomonadati</taxon>
        <taxon>Pseudomonadota</taxon>
        <taxon>Gammaproteobacteria</taxon>
        <taxon>Thiotrichales</taxon>
        <taxon>Piscirickettsiaceae</taxon>
        <taxon>Thiomicrospira</taxon>
    </lineage>
</organism>
<dbReference type="STRING" id="717773.Thicy_0940"/>
<evidence type="ECO:0000313" key="2">
    <source>
        <dbReference type="Proteomes" id="UP000009232"/>
    </source>
</evidence>
<dbReference type="Proteomes" id="UP000009232">
    <property type="component" value="Chromosome"/>
</dbReference>
<gene>
    <name evidence="1" type="ordered locus">Thicy_0940</name>
</gene>
<proteinExistence type="predicted"/>
<sequence length="354" mass="40187">MSAANRPTDLYLVSSSLHFFWAWLLAAKNQPQRDAHLWLIDQYTNQPLAFTPLLNQVATPFTSTQLWAGRELSGWQKFNQRKQDFNQAKKARQKTDYERILIGNDRSVFGQYVMQLSNTSNNIALDDGVFSYLGREASKSWHERVIDQALKKISYGNWYDSPSSIGASKWIDSVWLMYPTEANALLNNKSCHDLDLNRDDLNAFQPIAELLIKQLAPDLLTTKAPDVLIALPNYYLIKATPDYPVRLAQLITHLQQQGQTIAVKYHPAAQGKDLLNLNAQFGIQCLNDQLSFEVLLAHWQDQTVRFIGDLSTTTFLAHYFGFSSQWLPGVQTAQTQAMQAFCQKLGITAVTTHD</sequence>
<dbReference type="KEGG" id="tcy:Thicy_0940"/>
<name>F6DCX1_THICA</name>
<dbReference type="RefSeq" id="WP_013835485.1">
    <property type="nucleotide sequence ID" value="NC_015581.1"/>
</dbReference>
<evidence type="ECO:0000313" key="1">
    <source>
        <dbReference type="EMBL" id="AEG31707.1"/>
    </source>
</evidence>
<dbReference type="OrthoDB" id="5610921at2"/>
<accession>F6DCX1</accession>
<dbReference type="AlphaFoldDB" id="F6DCX1"/>
<dbReference type="HOGENOM" id="CLU_769110_0_0_6"/>
<dbReference type="EMBL" id="CP002776">
    <property type="protein sequence ID" value="AEG31707.1"/>
    <property type="molecule type" value="Genomic_DNA"/>
</dbReference>
<keyword evidence="2" id="KW-1185">Reference proteome</keyword>
<protein>
    <submittedName>
        <fullName evidence="1">Uncharacterized protein</fullName>
    </submittedName>
</protein>
<dbReference type="eggNOG" id="ENOG5033UXF">
    <property type="taxonomic scope" value="Bacteria"/>
</dbReference>
<reference evidence="1 2" key="1">
    <citation type="submission" date="2011-05" db="EMBL/GenBank/DDBJ databases">
        <title>Complete sequence of Thioalkalimicrobium cyclicum ALM1.</title>
        <authorList>
            <consortium name="US DOE Joint Genome Institute"/>
            <person name="Lucas S."/>
            <person name="Han J."/>
            <person name="Lapidus A."/>
            <person name="Cheng J.-F."/>
            <person name="Goodwin L."/>
            <person name="Pitluck S."/>
            <person name="Peters L."/>
            <person name="Mikhailova N."/>
            <person name="Davenport K."/>
            <person name="Han C."/>
            <person name="Tapia R."/>
            <person name="Land M."/>
            <person name="Hauser L."/>
            <person name="Kyrpides N."/>
            <person name="Ivanova N."/>
            <person name="Pagani I."/>
            <person name="Kappler U."/>
            <person name="Woyke T."/>
        </authorList>
    </citation>
    <scope>NUCLEOTIDE SEQUENCE [LARGE SCALE GENOMIC DNA]</scope>
    <source>
        <strain evidence="2">DSM 14477 / JCM 11371 / ALM1</strain>
    </source>
</reference>